<reference evidence="2" key="2">
    <citation type="journal article" date="2018" name="Plant J.">
        <title>The Sorghum bicolor reference genome: improved assembly, gene annotations, a transcriptome atlas, and signatures of genome organization.</title>
        <authorList>
            <person name="McCormick R.F."/>
            <person name="Truong S.K."/>
            <person name="Sreedasyam A."/>
            <person name="Jenkins J."/>
            <person name="Shu S."/>
            <person name="Sims D."/>
            <person name="Kennedy M."/>
            <person name="Amirebrahimi M."/>
            <person name="Weers B.D."/>
            <person name="McKinley B."/>
            <person name="Mattison A."/>
            <person name="Morishige D.T."/>
            <person name="Grimwood J."/>
            <person name="Schmutz J."/>
            <person name="Mullet J.E."/>
        </authorList>
    </citation>
    <scope>NUCLEOTIDE SEQUENCE [LARGE SCALE GENOMIC DNA]</scope>
    <source>
        <strain evidence="2">cv. BTx623</strain>
    </source>
</reference>
<keyword evidence="2" id="KW-1185">Reference proteome</keyword>
<evidence type="ECO:0000313" key="2">
    <source>
        <dbReference type="Proteomes" id="UP000000768"/>
    </source>
</evidence>
<dbReference type="AlphaFoldDB" id="A0A1Z5RJ21"/>
<dbReference type="EMBL" id="CM000764">
    <property type="protein sequence ID" value="OQU83435.1"/>
    <property type="molecule type" value="Genomic_DNA"/>
</dbReference>
<dbReference type="InParanoid" id="A0A1Z5RJ21"/>
<gene>
    <name evidence="1" type="ORF">SORBI_3005G114101</name>
</gene>
<dbReference type="InterPro" id="IPR036085">
    <property type="entry name" value="PAZ_dom_sf"/>
</dbReference>
<dbReference type="SUPFAM" id="SSF101690">
    <property type="entry name" value="PAZ domain"/>
    <property type="match status" value="1"/>
</dbReference>
<dbReference type="Proteomes" id="UP000000768">
    <property type="component" value="Chromosome 5"/>
</dbReference>
<accession>A0A1Z5RJ21</accession>
<dbReference type="Gramene" id="OQU83435">
    <property type="protein sequence ID" value="OQU83435"/>
    <property type="gene ID" value="SORBI_3005G114101"/>
</dbReference>
<name>A0A1Z5RJ21_SORBI</name>
<protein>
    <submittedName>
        <fullName evidence="1">Uncharacterized protein</fullName>
    </submittedName>
</protein>
<reference evidence="1 2" key="1">
    <citation type="journal article" date="2009" name="Nature">
        <title>The Sorghum bicolor genome and the diversification of grasses.</title>
        <authorList>
            <person name="Paterson A.H."/>
            <person name="Bowers J.E."/>
            <person name="Bruggmann R."/>
            <person name="Dubchak I."/>
            <person name="Grimwood J."/>
            <person name="Gundlach H."/>
            <person name="Haberer G."/>
            <person name="Hellsten U."/>
            <person name="Mitros T."/>
            <person name="Poliakov A."/>
            <person name="Schmutz J."/>
            <person name="Spannagl M."/>
            <person name="Tang H."/>
            <person name="Wang X."/>
            <person name="Wicker T."/>
            <person name="Bharti A.K."/>
            <person name="Chapman J."/>
            <person name="Feltus F.A."/>
            <person name="Gowik U."/>
            <person name="Grigoriev I.V."/>
            <person name="Lyons E."/>
            <person name="Maher C.A."/>
            <person name="Martis M."/>
            <person name="Narechania A."/>
            <person name="Otillar R.P."/>
            <person name="Penning B.W."/>
            <person name="Salamov A.A."/>
            <person name="Wang Y."/>
            <person name="Zhang L."/>
            <person name="Carpita N.C."/>
            <person name="Freeling M."/>
            <person name="Gingle A.R."/>
            <person name="Hash C.T."/>
            <person name="Keller B."/>
            <person name="Klein P."/>
            <person name="Kresovich S."/>
            <person name="McCann M.C."/>
            <person name="Ming R."/>
            <person name="Peterson D.G."/>
            <person name="Mehboob-ur-Rahman"/>
            <person name="Ware D."/>
            <person name="Westhoff P."/>
            <person name="Mayer K.F."/>
            <person name="Messing J."/>
            <person name="Rokhsar D.S."/>
        </authorList>
    </citation>
    <scope>NUCLEOTIDE SEQUENCE [LARGE SCALE GENOMIC DNA]</scope>
    <source>
        <strain evidence="2">cv. BTx623</strain>
    </source>
</reference>
<proteinExistence type="predicted"/>
<sequence length="65" mass="7636">MPYSYLLMWVARDGRRMTCSGLSSMPRSVHCFESLPCIYVGSEQKPVYLPTYRVLIYDYQPIPLR</sequence>
<evidence type="ECO:0000313" key="1">
    <source>
        <dbReference type="EMBL" id="OQU83435.1"/>
    </source>
</evidence>
<organism evidence="1 2">
    <name type="scientific">Sorghum bicolor</name>
    <name type="common">Sorghum</name>
    <name type="synonym">Sorghum vulgare</name>
    <dbReference type="NCBI Taxonomy" id="4558"/>
    <lineage>
        <taxon>Eukaryota</taxon>
        <taxon>Viridiplantae</taxon>
        <taxon>Streptophyta</taxon>
        <taxon>Embryophyta</taxon>
        <taxon>Tracheophyta</taxon>
        <taxon>Spermatophyta</taxon>
        <taxon>Magnoliopsida</taxon>
        <taxon>Liliopsida</taxon>
        <taxon>Poales</taxon>
        <taxon>Poaceae</taxon>
        <taxon>PACMAD clade</taxon>
        <taxon>Panicoideae</taxon>
        <taxon>Andropogonodae</taxon>
        <taxon>Andropogoneae</taxon>
        <taxon>Sorghinae</taxon>
        <taxon>Sorghum</taxon>
    </lineage>
</organism>